<proteinExistence type="predicted"/>
<organism evidence="2 3">
    <name type="scientific">Brassica rapa subsp. trilocularis</name>
    <dbReference type="NCBI Taxonomy" id="1813537"/>
    <lineage>
        <taxon>Eukaryota</taxon>
        <taxon>Viridiplantae</taxon>
        <taxon>Streptophyta</taxon>
        <taxon>Embryophyta</taxon>
        <taxon>Tracheophyta</taxon>
        <taxon>Spermatophyta</taxon>
        <taxon>Magnoliopsida</taxon>
        <taxon>eudicotyledons</taxon>
        <taxon>Gunneridae</taxon>
        <taxon>Pentapetalae</taxon>
        <taxon>rosids</taxon>
        <taxon>malvids</taxon>
        <taxon>Brassicales</taxon>
        <taxon>Brassicaceae</taxon>
        <taxon>Brassiceae</taxon>
        <taxon>Brassica</taxon>
    </lineage>
</organism>
<evidence type="ECO:0000256" key="1">
    <source>
        <dbReference type="SAM" id="MobiDB-lite"/>
    </source>
</evidence>
<comment type="caution">
    <text evidence="2">The sequence shown here is derived from an EMBL/GenBank/DDBJ whole genome shotgun (WGS) entry which is preliminary data.</text>
</comment>
<feature type="compositionally biased region" description="Gly residues" evidence="1">
    <location>
        <begin position="97"/>
        <end position="114"/>
    </location>
</feature>
<evidence type="ECO:0000313" key="2">
    <source>
        <dbReference type="EMBL" id="KAG5388530.1"/>
    </source>
</evidence>
<gene>
    <name evidence="2" type="primary">A08g503440.1_BraROA</name>
    <name evidence="2" type="ORF">IGI04_030071</name>
</gene>
<evidence type="ECO:0000313" key="3">
    <source>
        <dbReference type="Proteomes" id="UP000823674"/>
    </source>
</evidence>
<accession>A0ABQ7LPM2</accession>
<dbReference type="Proteomes" id="UP000823674">
    <property type="component" value="Chromosome A08"/>
</dbReference>
<reference evidence="2 3" key="1">
    <citation type="submission" date="2021-03" db="EMBL/GenBank/DDBJ databases">
        <authorList>
            <person name="King G.J."/>
            <person name="Bancroft I."/>
            <person name="Baten A."/>
            <person name="Bloomfield J."/>
            <person name="Borpatragohain P."/>
            <person name="He Z."/>
            <person name="Irish N."/>
            <person name="Irwin J."/>
            <person name="Liu K."/>
            <person name="Mauleon R.P."/>
            <person name="Moore J."/>
            <person name="Morris R."/>
            <person name="Ostergaard L."/>
            <person name="Wang B."/>
            <person name="Wells R."/>
        </authorList>
    </citation>
    <scope>NUCLEOTIDE SEQUENCE [LARGE SCALE GENOMIC DNA]</scope>
    <source>
        <strain evidence="2">R-o-18</strain>
        <tissue evidence="2">Leaf</tissue>
    </source>
</reference>
<name>A0ABQ7LPM2_BRACM</name>
<sequence length="114" mass="12304">MEPGLLHEPLDFNGRVVYPFGFGMLELEYRHTEFGDEFHSSGGELDLERLGNPSRQASLFLFLLLLSRLSLSPSPLSFRWISYSLLAASPPRASRAAGGGGGGRPSGGGVIVRV</sequence>
<protein>
    <submittedName>
        <fullName evidence="2">Uncharacterized protein</fullName>
    </submittedName>
</protein>
<dbReference type="EMBL" id="JADBGQ010000007">
    <property type="protein sequence ID" value="KAG5388530.1"/>
    <property type="molecule type" value="Genomic_DNA"/>
</dbReference>
<feature type="region of interest" description="Disordered" evidence="1">
    <location>
        <begin position="92"/>
        <end position="114"/>
    </location>
</feature>
<keyword evidence="3" id="KW-1185">Reference proteome</keyword>